<proteinExistence type="predicted"/>
<evidence type="ECO:0000313" key="2">
    <source>
        <dbReference type="Proteomes" id="UP000176998"/>
    </source>
</evidence>
<reference evidence="1 2" key="1">
    <citation type="submission" date="2016-09" db="EMBL/GenBank/DDBJ databases">
        <authorList>
            <person name="Capua I."/>
            <person name="De Benedictis P."/>
            <person name="Joannis T."/>
            <person name="Lombin L.H."/>
            <person name="Cattoli G."/>
        </authorList>
    </citation>
    <scope>NUCLEOTIDE SEQUENCE [LARGE SCALE GENOMIC DNA]</scope>
    <source>
        <strain evidence="1 2">IMI 309357</strain>
    </source>
</reference>
<dbReference type="AlphaFoldDB" id="A0A1G4B1D0"/>
<accession>A0A1G4B1D0</accession>
<dbReference type="Proteomes" id="UP000176998">
    <property type="component" value="Unassembled WGS sequence"/>
</dbReference>
<dbReference type="GeneID" id="34562630"/>
<gene>
    <name evidence="1" type="ORF">CORC01_09491</name>
</gene>
<organism evidence="1 2">
    <name type="scientific">Colletotrichum orchidophilum</name>
    <dbReference type="NCBI Taxonomy" id="1209926"/>
    <lineage>
        <taxon>Eukaryota</taxon>
        <taxon>Fungi</taxon>
        <taxon>Dikarya</taxon>
        <taxon>Ascomycota</taxon>
        <taxon>Pezizomycotina</taxon>
        <taxon>Sordariomycetes</taxon>
        <taxon>Hypocreomycetidae</taxon>
        <taxon>Glomerellales</taxon>
        <taxon>Glomerellaceae</taxon>
        <taxon>Colletotrichum</taxon>
    </lineage>
</organism>
<comment type="caution">
    <text evidence="1">The sequence shown here is derived from an EMBL/GenBank/DDBJ whole genome shotgun (WGS) entry which is preliminary data.</text>
</comment>
<dbReference type="RefSeq" id="XP_022472392.1">
    <property type="nucleotide sequence ID" value="XM_022621120.1"/>
</dbReference>
<name>A0A1G4B1D0_9PEZI</name>
<sequence>MAALGRILTADSQLGFRSVKQILDFLFDSVALLISSLVNSPPRVCIATSQFGA</sequence>
<protein>
    <submittedName>
        <fullName evidence="1">Uncharacterized protein</fullName>
    </submittedName>
</protein>
<evidence type="ECO:0000313" key="1">
    <source>
        <dbReference type="EMBL" id="OHE95230.1"/>
    </source>
</evidence>
<dbReference type="EMBL" id="MJBS01000086">
    <property type="protein sequence ID" value="OHE95230.1"/>
    <property type="molecule type" value="Genomic_DNA"/>
</dbReference>
<keyword evidence="2" id="KW-1185">Reference proteome</keyword>